<evidence type="ECO:0000259" key="3">
    <source>
        <dbReference type="Pfam" id="PF00823"/>
    </source>
</evidence>
<dbReference type="RefSeq" id="WP_106185164.1">
    <property type="nucleotide sequence ID" value="NZ_PVTF01000001.1"/>
</dbReference>
<feature type="region of interest" description="Disordered" evidence="2">
    <location>
        <begin position="1"/>
        <end position="26"/>
    </location>
</feature>
<dbReference type="Proteomes" id="UP000239494">
    <property type="component" value="Unassembled WGS sequence"/>
</dbReference>
<feature type="compositionally biased region" description="Gly residues" evidence="2">
    <location>
        <begin position="367"/>
        <end position="376"/>
    </location>
</feature>
<dbReference type="AlphaFoldDB" id="A0A2T0TK40"/>
<dbReference type="OrthoDB" id="3681508at2"/>
<dbReference type="Gene3D" id="1.20.1260.20">
    <property type="entry name" value="PPE superfamily"/>
    <property type="match status" value="1"/>
</dbReference>
<evidence type="ECO:0000313" key="5">
    <source>
        <dbReference type="Proteomes" id="UP000239494"/>
    </source>
</evidence>
<keyword evidence="5" id="KW-1185">Reference proteome</keyword>
<comment type="caution">
    <text evidence="4">The sequence shown here is derived from an EMBL/GenBank/DDBJ whole genome shotgun (WGS) entry which is preliminary data.</text>
</comment>
<organism evidence="4 5">
    <name type="scientific">Umezawaea tangerina</name>
    <dbReference type="NCBI Taxonomy" id="84725"/>
    <lineage>
        <taxon>Bacteria</taxon>
        <taxon>Bacillati</taxon>
        <taxon>Actinomycetota</taxon>
        <taxon>Actinomycetes</taxon>
        <taxon>Pseudonocardiales</taxon>
        <taxon>Pseudonocardiaceae</taxon>
        <taxon>Umezawaea</taxon>
    </lineage>
</organism>
<evidence type="ECO:0000256" key="2">
    <source>
        <dbReference type="SAM" id="MobiDB-lite"/>
    </source>
</evidence>
<comment type="similarity">
    <text evidence="1">Belongs to the mycobacterial PPE family.</text>
</comment>
<accession>A0A2T0TK40</accession>
<feature type="compositionally biased region" description="Low complexity" evidence="2">
    <location>
        <begin position="377"/>
        <end position="386"/>
    </location>
</feature>
<feature type="domain" description="PPE" evidence="3">
    <location>
        <begin position="44"/>
        <end position="135"/>
    </location>
</feature>
<proteinExistence type="inferred from homology"/>
<evidence type="ECO:0000313" key="4">
    <source>
        <dbReference type="EMBL" id="PRY46084.1"/>
    </source>
</evidence>
<dbReference type="InterPro" id="IPR000030">
    <property type="entry name" value="PPE_dom"/>
</dbReference>
<reference evidence="4 5" key="1">
    <citation type="submission" date="2018-03" db="EMBL/GenBank/DDBJ databases">
        <title>Genomic Encyclopedia of Archaeal and Bacterial Type Strains, Phase II (KMG-II): from individual species to whole genera.</title>
        <authorList>
            <person name="Goeker M."/>
        </authorList>
    </citation>
    <scope>NUCLEOTIDE SEQUENCE [LARGE SCALE GENOMIC DNA]</scope>
    <source>
        <strain evidence="4 5">DSM 44720</strain>
    </source>
</reference>
<dbReference type="InterPro" id="IPR038332">
    <property type="entry name" value="PPE_sf"/>
</dbReference>
<name>A0A2T0TK40_9PSEU</name>
<sequence length="419" mass="40871">MVDHKKDSPPNPYPEHKSSKEPSELGEKVDWMTYTHQELYDMVHTGVDLTSAAAVKDNWTKLGTTLAEVKDQLIGAIFASSSGWEGESAEKARDGLLTVVKWAENTSDHATNVAECISVEIQHVQTAREQMPAPAPAPAVVTPAPSTIAPVAVPGSPVAAPAVPTGIDALAPVATPTAPVAPVSGAQSPFTGIDSIGAPVVDATVAADAGHRTAAQVMAAFQQGSFAVDQTVPAFSPPVNPVAPPEVKSPVGGVDRIAAPTTGSAAPVVGPAIVPPVAGRTQAMTTGSGGGGGGGGGYAPAARGGGYSSGGGYQPVPSSGGSGGGGGAGGSAAPSGPGGASGVIGGADSRAASAQPSAVQGPKSAGGPAGGGGMMGGAPMAAPMGGQSDQTDHRRAKYLEEDDDLFGLGNKAAPPVIGT</sequence>
<gene>
    <name evidence="4" type="ORF">CLV43_101349</name>
</gene>
<evidence type="ECO:0000256" key="1">
    <source>
        <dbReference type="ARBA" id="ARBA00010652"/>
    </source>
</evidence>
<feature type="compositionally biased region" description="Gly residues" evidence="2">
    <location>
        <begin position="320"/>
        <end position="345"/>
    </location>
</feature>
<protein>
    <submittedName>
        <fullName evidence="4">PPE family protein</fullName>
    </submittedName>
</protein>
<feature type="region of interest" description="Disordered" evidence="2">
    <location>
        <begin position="400"/>
        <end position="419"/>
    </location>
</feature>
<feature type="region of interest" description="Disordered" evidence="2">
    <location>
        <begin position="309"/>
        <end position="393"/>
    </location>
</feature>
<dbReference type="SUPFAM" id="SSF140459">
    <property type="entry name" value="PE/PPE dimer-like"/>
    <property type="match status" value="1"/>
</dbReference>
<dbReference type="EMBL" id="PVTF01000001">
    <property type="protein sequence ID" value="PRY46084.1"/>
    <property type="molecule type" value="Genomic_DNA"/>
</dbReference>
<dbReference type="Pfam" id="PF00823">
    <property type="entry name" value="PPE"/>
    <property type="match status" value="1"/>
</dbReference>